<gene>
    <name evidence="3" type="ORF">K444DRAFT_523418</name>
</gene>
<reference evidence="3 4" key="1">
    <citation type="submission" date="2016-04" db="EMBL/GenBank/DDBJ databases">
        <title>A degradative enzymes factory behind the ericoid mycorrhizal symbiosis.</title>
        <authorList>
            <consortium name="DOE Joint Genome Institute"/>
            <person name="Martino E."/>
            <person name="Morin E."/>
            <person name="Grelet G."/>
            <person name="Kuo A."/>
            <person name="Kohler A."/>
            <person name="Daghino S."/>
            <person name="Barry K."/>
            <person name="Choi C."/>
            <person name="Cichocki N."/>
            <person name="Clum A."/>
            <person name="Copeland A."/>
            <person name="Hainaut M."/>
            <person name="Haridas S."/>
            <person name="Labutti K."/>
            <person name="Lindquist E."/>
            <person name="Lipzen A."/>
            <person name="Khouja H.-R."/>
            <person name="Murat C."/>
            <person name="Ohm R."/>
            <person name="Olson A."/>
            <person name="Spatafora J."/>
            <person name="Veneault-Fourrey C."/>
            <person name="Henrissat B."/>
            <person name="Grigoriev I."/>
            <person name="Martin F."/>
            <person name="Perotto S."/>
        </authorList>
    </citation>
    <scope>NUCLEOTIDE SEQUENCE [LARGE SCALE GENOMIC DNA]</scope>
    <source>
        <strain evidence="3 4">E</strain>
    </source>
</reference>
<evidence type="ECO:0000313" key="3">
    <source>
        <dbReference type="EMBL" id="PMD63086.1"/>
    </source>
</evidence>
<dbReference type="SMART" id="SM00256">
    <property type="entry name" value="FBOX"/>
    <property type="match status" value="1"/>
</dbReference>
<dbReference type="Pfam" id="PF00646">
    <property type="entry name" value="F-box"/>
    <property type="match status" value="1"/>
</dbReference>
<feature type="region of interest" description="Disordered" evidence="1">
    <location>
        <begin position="279"/>
        <end position="334"/>
    </location>
</feature>
<sequence length="431" mass="49588">KVLPFEEHFFALPSDLQVNVVAYLCVPDILKLRQVSKNWLQFITVNETPISRAFLEHNRIPRFAVDLYPLPAPSELDLYYISELWRRLSVTSKLSTLLTDWITTDIFLRNNETQQLEFSPQRARIRRRLIPIIFTIAHFFETYRRLHLRHVLENGCPLLPENYIINPIERHIMKLYDNETLLQVHQFFPFLLSYLSRKLRPPSYFGRLERSLHGYSWSSLPPPVLVGILCIGGMKEVTRISKIESYDSRRMAVDDWYSAMFQQPIDYAHETYHWPLGLSQKKSKHPSSGAAPNSHLNQTCNTPTARNASNDGPGDTKDLKGKGKQKASASSLSVARTQRLSAEHARALLKDLPTLEQIWVPTAEALLLARRAIERWQDIKRNGQAMDELILDEFTAADELFYGCAEPSFDPSNVKRGWGDLLDGDGQEMGR</sequence>
<evidence type="ECO:0000256" key="1">
    <source>
        <dbReference type="SAM" id="MobiDB-lite"/>
    </source>
</evidence>
<feature type="compositionally biased region" description="Polar residues" evidence="1">
    <location>
        <begin position="290"/>
        <end position="310"/>
    </location>
</feature>
<dbReference type="InterPro" id="IPR001810">
    <property type="entry name" value="F-box_dom"/>
</dbReference>
<feature type="domain" description="F-box" evidence="2">
    <location>
        <begin position="6"/>
        <end position="57"/>
    </location>
</feature>
<dbReference type="OrthoDB" id="5396937at2759"/>
<evidence type="ECO:0000313" key="4">
    <source>
        <dbReference type="Proteomes" id="UP000235371"/>
    </source>
</evidence>
<name>A0A2J6TJ97_9HELO</name>
<dbReference type="PROSITE" id="PS50181">
    <property type="entry name" value="FBOX"/>
    <property type="match status" value="1"/>
</dbReference>
<dbReference type="SUPFAM" id="SSF81383">
    <property type="entry name" value="F-box domain"/>
    <property type="match status" value="1"/>
</dbReference>
<accession>A0A2J6TJ97</accession>
<organism evidence="3 4">
    <name type="scientific">Hyaloscypha bicolor E</name>
    <dbReference type="NCBI Taxonomy" id="1095630"/>
    <lineage>
        <taxon>Eukaryota</taxon>
        <taxon>Fungi</taxon>
        <taxon>Dikarya</taxon>
        <taxon>Ascomycota</taxon>
        <taxon>Pezizomycotina</taxon>
        <taxon>Leotiomycetes</taxon>
        <taxon>Helotiales</taxon>
        <taxon>Hyaloscyphaceae</taxon>
        <taxon>Hyaloscypha</taxon>
        <taxon>Hyaloscypha bicolor</taxon>
    </lineage>
</organism>
<dbReference type="EMBL" id="KZ613782">
    <property type="protein sequence ID" value="PMD63086.1"/>
    <property type="molecule type" value="Genomic_DNA"/>
</dbReference>
<dbReference type="InterPro" id="IPR036047">
    <property type="entry name" value="F-box-like_dom_sf"/>
</dbReference>
<keyword evidence="4" id="KW-1185">Reference proteome</keyword>
<evidence type="ECO:0000259" key="2">
    <source>
        <dbReference type="PROSITE" id="PS50181"/>
    </source>
</evidence>
<dbReference type="RefSeq" id="XP_024739990.1">
    <property type="nucleotide sequence ID" value="XM_024874285.1"/>
</dbReference>
<dbReference type="InParanoid" id="A0A2J6TJ97"/>
<protein>
    <recommendedName>
        <fullName evidence="2">F-box domain-containing protein</fullName>
    </recommendedName>
</protein>
<dbReference type="GeneID" id="36582365"/>
<dbReference type="AlphaFoldDB" id="A0A2J6TJ97"/>
<feature type="non-terminal residue" evidence="3">
    <location>
        <position position="1"/>
    </location>
</feature>
<dbReference type="Proteomes" id="UP000235371">
    <property type="component" value="Unassembled WGS sequence"/>
</dbReference>
<proteinExistence type="predicted"/>